<reference evidence="5" key="1">
    <citation type="submission" date="2020-10" db="EMBL/GenBank/DDBJ databases">
        <authorList>
            <person name="Castelo-Branco R."/>
            <person name="Eusebio N."/>
            <person name="Adriana R."/>
            <person name="Vieira A."/>
            <person name="Brugerolle De Fraissinette N."/>
            <person name="Rezende De Castro R."/>
            <person name="Schneider M.P."/>
            <person name="Vasconcelos V."/>
            <person name="Leao P.N."/>
        </authorList>
    </citation>
    <scope>NUCLEOTIDE SEQUENCE</scope>
    <source>
        <strain evidence="5">LEGE 11479</strain>
    </source>
</reference>
<feature type="compositionally biased region" description="Basic and acidic residues" evidence="3">
    <location>
        <begin position="245"/>
        <end position="259"/>
    </location>
</feature>
<dbReference type="Proteomes" id="UP000615026">
    <property type="component" value="Unassembled WGS sequence"/>
</dbReference>
<feature type="non-terminal residue" evidence="5">
    <location>
        <position position="1"/>
    </location>
</feature>
<name>A0A929A0P6_LEPEC</name>
<proteinExistence type="predicted"/>
<gene>
    <name evidence="5" type="ORF">IQ260_30775</name>
</gene>
<dbReference type="AlphaFoldDB" id="A0A929A0P6"/>
<feature type="compositionally biased region" description="Pro residues" evidence="3">
    <location>
        <begin position="292"/>
        <end position="314"/>
    </location>
</feature>
<dbReference type="EMBL" id="JADEXP010000653">
    <property type="protein sequence ID" value="MBE9071024.1"/>
    <property type="molecule type" value="Genomic_DNA"/>
</dbReference>
<feature type="domain" description="Penicillin-binding protein transpeptidase" evidence="4">
    <location>
        <begin position="23"/>
        <end position="190"/>
    </location>
</feature>
<dbReference type="GO" id="GO:0009252">
    <property type="term" value="P:peptidoglycan biosynthetic process"/>
    <property type="evidence" value="ECO:0007669"/>
    <property type="project" value="TreeGrafter"/>
</dbReference>
<feature type="compositionally biased region" description="Low complexity" evidence="3">
    <location>
        <begin position="260"/>
        <end position="291"/>
    </location>
</feature>
<evidence type="ECO:0000259" key="4">
    <source>
        <dbReference type="Pfam" id="PF00905"/>
    </source>
</evidence>
<protein>
    <submittedName>
        <fullName evidence="5">Penicillin-binding protein</fullName>
    </submittedName>
</protein>
<evidence type="ECO:0000256" key="1">
    <source>
        <dbReference type="ARBA" id="ARBA00022676"/>
    </source>
</evidence>
<organism evidence="5 6">
    <name type="scientific">Leptolyngbya cf. ectocarpi LEGE 11479</name>
    <dbReference type="NCBI Taxonomy" id="1828722"/>
    <lineage>
        <taxon>Bacteria</taxon>
        <taxon>Bacillati</taxon>
        <taxon>Cyanobacteriota</taxon>
        <taxon>Cyanophyceae</taxon>
        <taxon>Leptolyngbyales</taxon>
        <taxon>Leptolyngbyaceae</taxon>
        <taxon>Leptolyngbya group</taxon>
        <taxon>Leptolyngbya</taxon>
    </lineage>
</organism>
<evidence type="ECO:0000313" key="5">
    <source>
        <dbReference type="EMBL" id="MBE9071024.1"/>
    </source>
</evidence>
<dbReference type="Pfam" id="PF00905">
    <property type="entry name" value="Transpeptidase"/>
    <property type="match status" value="1"/>
</dbReference>
<evidence type="ECO:0000313" key="6">
    <source>
        <dbReference type="Proteomes" id="UP000615026"/>
    </source>
</evidence>
<evidence type="ECO:0000256" key="2">
    <source>
        <dbReference type="ARBA" id="ARBA00022679"/>
    </source>
</evidence>
<dbReference type="PANTHER" id="PTHR32282">
    <property type="entry name" value="BINDING PROTEIN TRANSPEPTIDASE, PUTATIVE-RELATED"/>
    <property type="match status" value="1"/>
</dbReference>
<dbReference type="GO" id="GO:0008658">
    <property type="term" value="F:penicillin binding"/>
    <property type="evidence" value="ECO:0007669"/>
    <property type="project" value="InterPro"/>
</dbReference>
<evidence type="ECO:0000256" key="3">
    <source>
        <dbReference type="SAM" id="MobiDB-lite"/>
    </source>
</evidence>
<feature type="non-terminal residue" evidence="5">
    <location>
        <position position="341"/>
    </location>
</feature>
<dbReference type="InterPro" id="IPR001460">
    <property type="entry name" value="PCN-bd_Tpept"/>
</dbReference>
<dbReference type="PANTHER" id="PTHR32282:SF31">
    <property type="entry name" value="PEPTIDOGLYCAN GLYCOSYLTRANSFERASE"/>
    <property type="match status" value="1"/>
</dbReference>
<dbReference type="GO" id="GO:0008955">
    <property type="term" value="F:peptidoglycan glycosyltransferase activity"/>
    <property type="evidence" value="ECO:0007669"/>
    <property type="project" value="TreeGrafter"/>
</dbReference>
<feature type="compositionally biased region" description="Pro residues" evidence="3">
    <location>
        <begin position="321"/>
        <end position="341"/>
    </location>
</feature>
<dbReference type="Gene3D" id="3.40.710.10">
    <property type="entry name" value="DD-peptidase/beta-lactamase superfamily"/>
    <property type="match status" value="1"/>
</dbReference>
<dbReference type="InterPro" id="IPR012338">
    <property type="entry name" value="Beta-lactam/transpept-like"/>
</dbReference>
<dbReference type="RefSeq" id="WP_265579601.1">
    <property type="nucleotide sequence ID" value="NZ_JADEXP010000653.1"/>
</dbReference>
<dbReference type="SUPFAM" id="SSF56601">
    <property type="entry name" value="beta-lactamase/transpeptidase-like"/>
    <property type="match status" value="1"/>
</dbReference>
<dbReference type="InterPro" id="IPR050396">
    <property type="entry name" value="Glycosyltr_51/Transpeptidase"/>
</dbReference>
<keyword evidence="2" id="KW-0808">Transferase</keyword>
<sequence>SPYKGYVDARYVVDGYEPENYGKNYRGNVELKQALSSSINIVAVKVLVEVGFEPVIAMAKRMGIKSDLLPAYSLALGASEVNLLELTNAYGAFAAEGKHVEAHGIKRITNRSGEVLYEFADEAEQAIDEDSAAIMAWMMRSVVEGGTGSNAYISGRQIAGKTGTSEKNRDLWFIGFTPQLVVGVWFGNDDSSPTRGASSTAAYAWRQFVSQFIEDLPVEKFPELPRLSGRKGSIEAKPVKPGKVVAEKAGRRSSSDEAPRQSSPAPRRSDPAPAASESVPQAAPSQEEPQQSSPPPRQFDNPAPAPAPAAPAPAPEQSAPAAPPPETPAPAPAAPAPDPVA</sequence>
<keyword evidence="1" id="KW-0328">Glycosyltransferase</keyword>
<comment type="caution">
    <text evidence="5">The sequence shown here is derived from an EMBL/GenBank/DDBJ whole genome shotgun (WGS) entry which is preliminary data.</text>
</comment>
<feature type="region of interest" description="Disordered" evidence="3">
    <location>
        <begin position="224"/>
        <end position="341"/>
    </location>
</feature>
<keyword evidence="6" id="KW-1185">Reference proteome</keyword>
<accession>A0A929A0P6</accession>
<dbReference type="GO" id="GO:0030288">
    <property type="term" value="C:outer membrane-bounded periplasmic space"/>
    <property type="evidence" value="ECO:0007669"/>
    <property type="project" value="TreeGrafter"/>
</dbReference>